<keyword evidence="4 6" id="KW-1133">Transmembrane helix</keyword>
<keyword evidence="8" id="KW-1185">Reference proteome</keyword>
<accession>A0A1L9T3H3</accession>
<evidence type="ECO:0000256" key="6">
    <source>
        <dbReference type="SAM" id="Phobius"/>
    </source>
</evidence>
<feature type="transmembrane region" description="Helical" evidence="6">
    <location>
        <begin position="51"/>
        <end position="70"/>
    </location>
</feature>
<evidence type="ECO:0008006" key="9">
    <source>
        <dbReference type="Google" id="ProtNLM"/>
    </source>
</evidence>
<feature type="transmembrane region" description="Helical" evidence="6">
    <location>
        <begin position="325"/>
        <end position="349"/>
    </location>
</feature>
<dbReference type="Gene3D" id="1.20.1740.10">
    <property type="entry name" value="Amino acid/polyamine transporter I"/>
    <property type="match status" value="1"/>
</dbReference>
<dbReference type="AlphaFoldDB" id="A0A1L9T3H3"/>
<name>A0A1L9T3H3_9EURO</name>
<dbReference type="Proteomes" id="UP000184356">
    <property type="component" value="Unassembled WGS sequence"/>
</dbReference>
<proteinExistence type="predicted"/>
<evidence type="ECO:0000256" key="2">
    <source>
        <dbReference type="ARBA" id="ARBA00022448"/>
    </source>
</evidence>
<feature type="transmembrane region" description="Helical" evidence="6">
    <location>
        <begin position="413"/>
        <end position="435"/>
    </location>
</feature>
<feature type="transmembrane region" description="Helical" evidence="6">
    <location>
        <begin position="136"/>
        <end position="164"/>
    </location>
</feature>
<organism evidence="7 8">
    <name type="scientific">Aspergillus sydowii CBS 593.65</name>
    <dbReference type="NCBI Taxonomy" id="1036612"/>
    <lineage>
        <taxon>Eukaryota</taxon>
        <taxon>Fungi</taxon>
        <taxon>Dikarya</taxon>
        <taxon>Ascomycota</taxon>
        <taxon>Pezizomycotina</taxon>
        <taxon>Eurotiomycetes</taxon>
        <taxon>Eurotiomycetidae</taxon>
        <taxon>Eurotiales</taxon>
        <taxon>Aspergillaceae</taxon>
        <taxon>Aspergillus</taxon>
        <taxon>Aspergillus subgen. Nidulantes</taxon>
    </lineage>
</organism>
<dbReference type="RefSeq" id="XP_040697697.1">
    <property type="nucleotide sequence ID" value="XM_040850670.1"/>
</dbReference>
<dbReference type="GO" id="GO:0022857">
    <property type="term" value="F:transmembrane transporter activity"/>
    <property type="evidence" value="ECO:0007669"/>
    <property type="project" value="InterPro"/>
</dbReference>
<evidence type="ECO:0000256" key="4">
    <source>
        <dbReference type="ARBA" id="ARBA00022989"/>
    </source>
</evidence>
<evidence type="ECO:0000256" key="1">
    <source>
        <dbReference type="ARBA" id="ARBA00004141"/>
    </source>
</evidence>
<feature type="transmembrane region" description="Helical" evidence="6">
    <location>
        <begin position="385"/>
        <end position="407"/>
    </location>
</feature>
<gene>
    <name evidence="7" type="ORF">ASPSYDRAFT_72699</name>
</gene>
<keyword evidence="5 6" id="KW-0472">Membrane</keyword>
<keyword evidence="2" id="KW-0813">Transport</keyword>
<dbReference type="EMBL" id="KV878596">
    <property type="protein sequence ID" value="OJJ53891.1"/>
    <property type="molecule type" value="Genomic_DNA"/>
</dbReference>
<protein>
    <recommendedName>
        <fullName evidence="9">Amino acid permease/ SLC12A domain-containing protein</fullName>
    </recommendedName>
</protein>
<feature type="transmembrane region" description="Helical" evidence="6">
    <location>
        <begin position="85"/>
        <end position="105"/>
    </location>
</feature>
<dbReference type="Pfam" id="PF13520">
    <property type="entry name" value="AA_permease_2"/>
    <property type="match status" value="1"/>
</dbReference>
<reference evidence="8" key="1">
    <citation type="journal article" date="2017" name="Genome Biol.">
        <title>Comparative genomics reveals high biological diversity and specific adaptations in the industrially and medically important fungal genus Aspergillus.</title>
        <authorList>
            <person name="de Vries R.P."/>
            <person name="Riley R."/>
            <person name="Wiebenga A."/>
            <person name="Aguilar-Osorio G."/>
            <person name="Amillis S."/>
            <person name="Uchima C.A."/>
            <person name="Anderluh G."/>
            <person name="Asadollahi M."/>
            <person name="Askin M."/>
            <person name="Barry K."/>
            <person name="Battaglia E."/>
            <person name="Bayram O."/>
            <person name="Benocci T."/>
            <person name="Braus-Stromeyer S.A."/>
            <person name="Caldana C."/>
            <person name="Canovas D."/>
            <person name="Cerqueira G.C."/>
            <person name="Chen F."/>
            <person name="Chen W."/>
            <person name="Choi C."/>
            <person name="Clum A."/>
            <person name="Dos Santos R.A."/>
            <person name="Damasio A.R."/>
            <person name="Diallinas G."/>
            <person name="Emri T."/>
            <person name="Fekete E."/>
            <person name="Flipphi M."/>
            <person name="Freyberg S."/>
            <person name="Gallo A."/>
            <person name="Gournas C."/>
            <person name="Habgood R."/>
            <person name="Hainaut M."/>
            <person name="Harispe M.L."/>
            <person name="Henrissat B."/>
            <person name="Hilden K.S."/>
            <person name="Hope R."/>
            <person name="Hossain A."/>
            <person name="Karabika E."/>
            <person name="Karaffa L."/>
            <person name="Karanyi Z."/>
            <person name="Krasevec N."/>
            <person name="Kuo A."/>
            <person name="Kusch H."/>
            <person name="LaButti K."/>
            <person name="Lagendijk E.L."/>
            <person name="Lapidus A."/>
            <person name="Levasseur A."/>
            <person name="Lindquist E."/>
            <person name="Lipzen A."/>
            <person name="Logrieco A.F."/>
            <person name="MacCabe A."/>
            <person name="Maekelae M.R."/>
            <person name="Malavazi I."/>
            <person name="Melin P."/>
            <person name="Meyer V."/>
            <person name="Mielnichuk N."/>
            <person name="Miskei M."/>
            <person name="Molnar A.P."/>
            <person name="Mule G."/>
            <person name="Ngan C.Y."/>
            <person name="Orejas M."/>
            <person name="Orosz E."/>
            <person name="Ouedraogo J.P."/>
            <person name="Overkamp K.M."/>
            <person name="Park H.-S."/>
            <person name="Perrone G."/>
            <person name="Piumi F."/>
            <person name="Punt P.J."/>
            <person name="Ram A.F."/>
            <person name="Ramon A."/>
            <person name="Rauscher S."/>
            <person name="Record E."/>
            <person name="Riano-Pachon D.M."/>
            <person name="Robert V."/>
            <person name="Roehrig J."/>
            <person name="Ruller R."/>
            <person name="Salamov A."/>
            <person name="Salih N.S."/>
            <person name="Samson R.A."/>
            <person name="Sandor E."/>
            <person name="Sanguinetti M."/>
            <person name="Schuetze T."/>
            <person name="Sepcic K."/>
            <person name="Shelest E."/>
            <person name="Sherlock G."/>
            <person name="Sophianopoulou V."/>
            <person name="Squina F.M."/>
            <person name="Sun H."/>
            <person name="Susca A."/>
            <person name="Todd R.B."/>
            <person name="Tsang A."/>
            <person name="Unkles S.E."/>
            <person name="van de Wiele N."/>
            <person name="van Rossen-Uffink D."/>
            <person name="Oliveira J.V."/>
            <person name="Vesth T.C."/>
            <person name="Visser J."/>
            <person name="Yu J.-H."/>
            <person name="Zhou M."/>
            <person name="Andersen M.R."/>
            <person name="Archer D.B."/>
            <person name="Baker S.E."/>
            <person name="Benoit I."/>
            <person name="Brakhage A.A."/>
            <person name="Braus G.H."/>
            <person name="Fischer R."/>
            <person name="Frisvad J.C."/>
            <person name="Goldman G.H."/>
            <person name="Houbraken J."/>
            <person name="Oakley B."/>
            <person name="Pocsi I."/>
            <person name="Scazzocchio C."/>
            <person name="Seiboth B."/>
            <person name="vanKuyk P.A."/>
            <person name="Wortman J."/>
            <person name="Dyer P.S."/>
            <person name="Grigoriev I.V."/>
        </authorList>
    </citation>
    <scope>NUCLEOTIDE SEQUENCE [LARGE SCALE GENOMIC DNA]</scope>
    <source>
        <strain evidence="8">CBS 593.65</strain>
    </source>
</reference>
<feature type="transmembrane region" description="Helical" evidence="6">
    <location>
        <begin position="176"/>
        <end position="196"/>
    </location>
</feature>
<evidence type="ECO:0000256" key="5">
    <source>
        <dbReference type="ARBA" id="ARBA00023136"/>
    </source>
</evidence>
<dbReference type="GeneID" id="63766743"/>
<dbReference type="GO" id="GO:0016020">
    <property type="term" value="C:membrane"/>
    <property type="evidence" value="ECO:0007669"/>
    <property type="project" value="UniProtKB-SubCell"/>
</dbReference>
<evidence type="ECO:0000256" key="3">
    <source>
        <dbReference type="ARBA" id="ARBA00022692"/>
    </source>
</evidence>
<dbReference type="PANTHER" id="PTHR45649:SF11">
    <property type="entry name" value="TRANSPORTER, PUTATIVE (EUROFUNG)-RELATED"/>
    <property type="match status" value="1"/>
</dbReference>
<feature type="transmembrane region" description="Helical" evidence="6">
    <location>
        <begin position="483"/>
        <end position="503"/>
    </location>
</feature>
<dbReference type="PANTHER" id="PTHR45649">
    <property type="entry name" value="AMINO-ACID PERMEASE BAT1"/>
    <property type="match status" value="1"/>
</dbReference>
<feature type="transmembrane region" description="Helical" evidence="6">
    <location>
        <begin position="515"/>
        <end position="536"/>
    </location>
</feature>
<dbReference type="OrthoDB" id="2417308at2759"/>
<keyword evidence="3 6" id="KW-0812">Transmembrane</keyword>
<feature type="transmembrane region" description="Helical" evidence="6">
    <location>
        <begin position="249"/>
        <end position="272"/>
    </location>
</feature>
<feature type="transmembrane region" description="Helical" evidence="6">
    <location>
        <begin position="208"/>
        <end position="229"/>
    </location>
</feature>
<evidence type="ECO:0000313" key="7">
    <source>
        <dbReference type="EMBL" id="OJJ53891.1"/>
    </source>
</evidence>
<sequence length="557" mass="60354">MESKVSQAETKRNISNDSQDVSVSNGAILADNADDLILRANGHKPQMRRQFNWLSALGLGFSITNSWVGYLSNFGQVMTYGGPRLVIAGLVLAFLVQSTITVGLAEIGSAFPSSGGQYHFCFLLAPEKTKRFSGYIIGWMSVIAWWVTTSSGISLAATTLAGIIHFAHPNFTATQWQIYLFFAATAVITIIPIFVASKKVAFMCQITLLLSVVGVTLMLFAAVGMHQHVQPASFLASPAAGDTGWGPGVSWMLGICNGMYAFGGTDAALHISEEMQQPGRRVPQIIIATLFIGLVTTLPLFIALLLFSSDTDAIIHSPLPSLELIYQACGSRAGTIFLTTWLLVVYISCLPSQWVTSGRIAWAFARDNGVPFSPYFSHVSTLLQFPVRTTLAAFIFVLLYGLLYLASTTAFNSIITSAVLFLNITYVTPQGILLVRRFTTSKTNSNSNTTSTTSTTIPCTNPTTTTTTTTTILPRRYLNLGPVIGPFCNLFSVLWIVVLGVFVCFPPEIPVSVEGVNYTAVVVVGIFAVILLFWAVSGRRTFKGPQVDWEGLVRQAI</sequence>
<dbReference type="InterPro" id="IPR002293">
    <property type="entry name" value="AA/rel_permease1"/>
</dbReference>
<dbReference type="VEuPathDB" id="FungiDB:ASPSYDRAFT_72699"/>
<dbReference type="PIRSF" id="PIRSF006060">
    <property type="entry name" value="AA_transporter"/>
    <property type="match status" value="1"/>
</dbReference>
<evidence type="ECO:0000313" key="8">
    <source>
        <dbReference type="Proteomes" id="UP000184356"/>
    </source>
</evidence>
<comment type="subcellular location">
    <subcellularLocation>
        <location evidence="1">Membrane</location>
        <topology evidence="1">Multi-pass membrane protein</topology>
    </subcellularLocation>
</comment>
<feature type="transmembrane region" description="Helical" evidence="6">
    <location>
        <begin position="284"/>
        <end position="305"/>
    </location>
</feature>
<dbReference type="STRING" id="1036612.A0A1L9T3H3"/>